<organism evidence="2 3">
    <name type="scientific">Pleurodeles waltl</name>
    <name type="common">Iberian ribbed newt</name>
    <dbReference type="NCBI Taxonomy" id="8319"/>
    <lineage>
        <taxon>Eukaryota</taxon>
        <taxon>Metazoa</taxon>
        <taxon>Chordata</taxon>
        <taxon>Craniata</taxon>
        <taxon>Vertebrata</taxon>
        <taxon>Euteleostomi</taxon>
        <taxon>Amphibia</taxon>
        <taxon>Batrachia</taxon>
        <taxon>Caudata</taxon>
        <taxon>Salamandroidea</taxon>
        <taxon>Salamandridae</taxon>
        <taxon>Pleurodelinae</taxon>
        <taxon>Pleurodeles</taxon>
    </lineage>
</organism>
<gene>
    <name evidence="2" type="ORF">NDU88_005223</name>
</gene>
<evidence type="ECO:0000313" key="2">
    <source>
        <dbReference type="EMBL" id="KAJ1201413.1"/>
    </source>
</evidence>
<comment type="caution">
    <text evidence="2">The sequence shown here is derived from an EMBL/GenBank/DDBJ whole genome shotgun (WGS) entry which is preliminary data.</text>
</comment>
<accession>A0AAV7VM50</accession>
<feature type="compositionally biased region" description="Basic and acidic residues" evidence="1">
    <location>
        <begin position="149"/>
        <end position="164"/>
    </location>
</feature>
<name>A0AAV7VM50_PLEWA</name>
<dbReference type="EMBL" id="JANPWB010000003">
    <property type="protein sequence ID" value="KAJ1201413.1"/>
    <property type="molecule type" value="Genomic_DNA"/>
</dbReference>
<keyword evidence="3" id="KW-1185">Reference proteome</keyword>
<evidence type="ECO:0000256" key="1">
    <source>
        <dbReference type="SAM" id="MobiDB-lite"/>
    </source>
</evidence>
<protein>
    <submittedName>
        <fullName evidence="2">Uncharacterized protein</fullName>
    </submittedName>
</protein>
<proteinExistence type="predicted"/>
<evidence type="ECO:0000313" key="3">
    <source>
        <dbReference type="Proteomes" id="UP001066276"/>
    </source>
</evidence>
<dbReference type="Proteomes" id="UP001066276">
    <property type="component" value="Chromosome 2_1"/>
</dbReference>
<reference evidence="2" key="1">
    <citation type="journal article" date="2022" name="bioRxiv">
        <title>Sequencing and chromosome-scale assembly of the giantPleurodeles waltlgenome.</title>
        <authorList>
            <person name="Brown T."/>
            <person name="Elewa A."/>
            <person name="Iarovenko S."/>
            <person name="Subramanian E."/>
            <person name="Araus A.J."/>
            <person name="Petzold A."/>
            <person name="Susuki M."/>
            <person name="Suzuki K.-i.T."/>
            <person name="Hayashi T."/>
            <person name="Toyoda A."/>
            <person name="Oliveira C."/>
            <person name="Osipova E."/>
            <person name="Leigh N.D."/>
            <person name="Simon A."/>
            <person name="Yun M.H."/>
        </authorList>
    </citation>
    <scope>NUCLEOTIDE SEQUENCE</scope>
    <source>
        <strain evidence="2">20211129_DDA</strain>
        <tissue evidence="2">Liver</tissue>
    </source>
</reference>
<feature type="region of interest" description="Disordered" evidence="1">
    <location>
        <begin position="95"/>
        <end position="177"/>
    </location>
</feature>
<dbReference type="AlphaFoldDB" id="A0AAV7VM50"/>
<sequence>MWKGSQHWINGTSTTKTKVDVSQCFKDYSHGSKQAKARSEVQASDIGSYGLRSKLSRIRSGLWLCPAQAERLRERQSVSAAVGLAGRRVCLQSRWFRARHRRPPQPRPGSLKEERRQHRGSQPGRSGDLRPYRALPTPLTQAQRWRSAGRVDEVTVTRSVDHSRCRGSSTPRKAALS</sequence>